<dbReference type="Proteomes" id="UP000295511">
    <property type="component" value="Unassembled WGS sequence"/>
</dbReference>
<feature type="domain" description="HNH nuclease" evidence="1">
    <location>
        <begin position="175"/>
        <end position="239"/>
    </location>
</feature>
<dbReference type="GO" id="GO:0008270">
    <property type="term" value="F:zinc ion binding"/>
    <property type="evidence" value="ECO:0007669"/>
    <property type="project" value="InterPro"/>
</dbReference>
<dbReference type="GO" id="GO:0004519">
    <property type="term" value="F:endonuclease activity"/>
    <property type="evidence" value="ECO:0007669"/>
    <property type="project" value="UniProtKB-KW"/>
</dbReference>
<dbReference type="Gene3D" id="1.10.30.50">
    <property type="match status" value="1"/>
</dbReference>
<keyword evidence="2" id="KW-0540">Nuclease</keyword>
<sequence length="287" mass="31588">MAAVILGWDPSRWNGWNYDAVIELIAQTGEYRERWSVGGHHVQPGTEAWLLLQGQYEHSRGLIGHGSIMSEPFAVPHQSGSSRTLNYVDVSFDALLPLGSQILVDVLKRAMPLIQWDTLKQSGQPLPEAAEPEVRRLWREHAVSLFPDPLALVPGGHPEGTVTRVTVNRYEHSSRARRACLAFHGTTCAACGFSFEERYGEVAKNFVQVHHIVPVSQLGPDYVLDPVADLIPLCANCHAVAHLGVSSPRSVHELRELISEAGHLSGQVVTPEALQAQESAQKILDQK</sequence>
<dbReference type="Pfam" id="PF01844">
    <property type="entry name" value="HNH"/>
    <property type="match status" value="1"/>
</dbReference>
<keyword evidence="2" id="KW-0378">Hydrolase</keyword>
<evidence type="ECO:0000313" key="3">
    <source>
        <dbReference type="Proteomes" id="UP000295511"/>
    </source>
</evidence>
<comment type="caution">
    <text evidence="2">The sequence shown here is derived from an EMBL/GenBank/DDBJ whole genome shotgun (WGS) entry which is preliminary data.</text>
</comment>
<organism evidence="2 3">
    <name type="scientific">Arthrobacter terricola</name>
    <dbReference type="NCBI Taxonomy" id="2547396"/>
    <lineage>
        <taxon>Bacteria</taxon>
        <taxon>Bacillati</taxon>
        <taxon>Actinomycetota</taxon>
        <taxon>Actinomycetes</taxon>
        <taxon>Micrococcales</taxon>
        <taxon>Micrococcaceae</taxon>
        <taxon>Arthrobacter</taxon>
    </lineage>
</organism>
<dbReference type="EMBL" id="SMRU01000031">
    <property type="protein sequence ID" value="TDF91270.1"/>
    <property type="molecule type" value="Genomic_DNA"/>
</dbReference>
<dbReference type="AlphaFoldDB" id="A0A4R5KBC0"/>
<proteinExistence type="predicted"/>
<dbReference type="SMART" id="SM00507">
    <property type="entry name" value="HNHc"/>
    <property type="match status" value="1"/>
</dbReference>
<name>A0A4R5KBC0_9MICC</name>
<gene>
    <name evidence="2" type="ORF">E1809_21140</name>
</gene>
<dbReference type="InterPro" id="IPR003615">
    <property type="entry name" value="HNH_nuc"/>
</dbReference>
<dbReference type="InterPro" id="IPR002711">
    <property type="entry name" value="HNH"/>
</dbReference>
<protein>
    <submittedName>
        <fullName evidence="2">Restriction endonuclease</fullName>
    </submittedName>
</protein>
<keyword evidence="2" id="KW-0255">Endonuclease</keyword>
<evidence type="ECO:0000313" key="2">
    <source>
        <dbReference type="EMBL" id="TDF91270.1"/>
    </source>
</evidence>
<dbReference type="CDD" id="cd00085">
    <property type="entry name" value="HNHc"/>
    <property type="match status" value="1"/>
</dbReference>
<evidence type="ECO:0000259" key="1">
    <source>
        <dbReference type="SMART" id="SM00507"/>
    </source>
</evidence>
<accession>A0A4R5KBC0</accession>
<keyword evidence="3" id="KW-1185">Reference proteome</keyword>
<reference evidence="2 3" key="1">
    <citation type="submission" date="2019-03" db="EMBL/GenBank/DDBJ databases">
        <title>Whole genome sequence of Arthrobacter sp JH1-1.</title>
        <authorList>
            <person name="Trinh H.N."/>
        </authorList>
    </citation>
    <scope>NUCLEOTIDE SEQUENCE [LARGE SCALE GENOMIC DNA]</scope>
    <source>
        <strain evidence="2 3">JH1-1</strain>
    </source>
</reference>
<dbReference type="GO" id="GO:0003676">
    <property type="term" value="F:nucleic acid binding"/>
    <property type="evidence" value="ECO:0007669"/>
    <property type="project" value="InterPro"/>
</dbReference>
<dbReference type="RefSeq" id="WP_133206228.1">
    <property type="nucleotide sequence ID" value="NZ_SMRU01000031.1"/>
</dbReference>
<dbReference type="OrthoDB" id="9802640at2"/>